<evidence type="ECO:0000256" key="4">
    <source>
        <dbReference type="ARBA" id="ARBA00022755"/>
    </source>
</evidence>
<evidence type="ECO:0000256" key="2">
    <source>
        <dbReference type="ARBA" id="ARBA00012254"/>
    </source>
</evidence>
<dbReference type="PANTHER" id="PTHR43369:SF2">
    <property type="entry name" value="PHOSPHORIBOSYLGLYCINAMIDE FORMYLTRANSFERASE"/>
    <property type="match status" value="1"/>
</dbReference>
<dbReference type="GO" id="GO:0006189">
    <property type="term" value="P:'de novo' IMP biosynthetic process"/>
    <property type="evidence" value="ECO:0007669"/>
    <property type="project" value="TreeGrafter"/>
</dbReference>
<evidence type="ECO:0000256" key="1">
    <source>
        <dbReference type="ARBA" id="ARBA00005054"/>
    </source>
</evidence>
<dbReference type="PANTHER" id="PTHR43369">
    <property type="entry name" value="PHOSPHORIBOSYLGLYCINAMIDE FORMYLTRANSFERASE"/>
    <property type="match status" value="1"/>
</dbReference>
<dbReference type="EC" id="2.1.2.2" evidence="2"/>
<dbReference type="SUPFAM" id="SSF53328">
    <property type="entry name" value="Formyltransferase"/>
    <property type="match status" value="1"/>
</dbReference>
<sequence>MAESQGLPCRITVMASGFGSNFQALIDGIASGSLPQSRIIGLITNRKTAYATARADKAGIPWQYFNLISNGFQEKGETDEAKITKARQMYDAALAAKILSAPQDQRPELIVLAGWMYVFSPAFLDPIDRAGIRIINLHPAMPGEFDGANAIERAFAAFQAGTLTRTGIMAHYVIAEVDRGAPILVQEIPWEGEDFEALKEKIHGHEHALIVNATAKVAKEIVASRASK</sequence>
<keyword evidence="3" id="KW-0808">Transferase</keyword>
<evidence type="ECO:0000313" key="6">
    <source>
        <dbReference type="EMBL" id="KAK8150135.1"/>
    </source>
</evidence>
<evidence type="ECO:0000256" key="3">
    <source>
        <dbReference type="ARBA" id="ARBA00022679"/>
    </source>
</evidence>
<dbReference type="InterPro" id="IPR036477">
    <property type="entry name" value="Formyl_transf_N_sf"/>
</dbReference>
<dbReference type="Gene3D" id="3.40.50.170">
    <property type="entry name" value="Formyl transferase, N-terminal domain"/>
    <property type="match status" value="1"/>
</dbReference>
<feature type="domain" description="Formyl transferase N-terminal" evidence="5">
    <location>
        <begin position="10"/>
        <end position="213"/>
    </location>
</feature>
<reference evidence="6 7" key="1">
    <citation type="submission" date="2020-02" db="EMBL/GenBank/DDBJ databases">
        <title>Comparative genomics of the hypocrealean fungal genus Beauvera.</title>
        <authorList>
            <person name="Showalter D.N."/>
            <person name="Bushley K.E."/>
            <person name="Rehner S.A."/>
        </authorList>
    </citation>
    <scope>NUCLEOTIDE SEQUENCE [LARGE SCALE GENOMIC DNA]</scope>
    <source>
        <strain evidence="6 7">ARSEF4384</strain>
    </source>
</reference>
<keyword evidence="7" id="KW-1185">Reference proteome</keyword>
<evidence type="ECO:0000259" key="5">
    <source>
        <dbReference type="Pfam" id="PF00551"/>
    </source>
</evidence>
<dbReference type="EMBL" id="JAAHCF010000026">
    <property type="protein sequence ID" value="KAK8150135.1"/>
    <property type="molecule type" value="Genomic_DNA"/>
</dbReference>
<dbReference type="InterPro" id="IPR002376">
    <property type="entry name" value="Formyl_transf_N"/>
</dbReference>
<evidence type="ECO:0000313" key="7">
    <source>
        <dbReference type="Proteomes" id="UP001397290"/>
    </source>
</evidence>
<dbReference type="GO" id="GO:0004644">
    <property type="term" value="F:phosphoribosylglycinamide formyltransferase activity"/>
    <property type="evidence" value="ECO:0007669"/>
    <property type="project" value="UniProtKB-EC"/>
</dbReference>
<name>A0AAW0S7B1_9HYPO</name>
<dbReference type="Proteomes" id="UP001397290">
    <property type="component" value="Unassembled WGS sequence"/>
</dbReference>
<organism evidence="6 7">
    <name type="scientific">Beauveria asiatica</name>
    <dbReference type="NCBI Taxonomy" id="1069075"/>
    <lineage>
        <taxon>Eukaryota</taxon>
        <taxon>Fungi</taxon>
        <taxon>Dikarya</taxon>
        <taxon>Ascomycota</taxon>
        <taxon>Pezizomycotina</taxon>
        <taxon>Sordariomycetes</taxon>
        <taxon>Hypocreomycetidae</taxon>
        <taxon>Hypocreales</taxon>
        <taxon>Cordycipitaceae</taxon>
        <taxon>Beauveria</taxon>
    </lineage>
</organism>
<gene>
    <name evidence="6" type="ORF">G3M48_004013</name>
</gene>
<dbReference type="AlphaFoldDB" id="A0AAW0S7B1"/>
<accession>A0AAW0S7B1</accession>
<comment type="caution">
    <text evidence="6">The sequence shown here is derived from an EMBL/GenBank/DDBJ whole genome shotgun (WGS) entry which is preliminary data.</text>
</comment>
<protein>
    <recommendedName>
        <fullName evidence="2">phosphoribosylglycinamide formyltransferase 1</fullName>
        <ecNumber evidence="2">2.1.2.2</ecNumber>
    </recommendedName>
</protein>
<dbReference type="Pfam" id="PF00551">
    <property type="entry name" value="Formyl_trans_N"/>
    <property type="match status" value="1"/>
</dbReference>
<dbReference type="GO" id="GO:0005737">
    <property type="term" value="C:cytoplasm"/>
    <property type="evidence" value="ECO:0007669"/>
    <property type="project" value="TreeGrafter"/>
</dbReference>
<keyword evidence="4" id="KW-0658">Purine biosynthesis</keyword>
<comment type="pathway">
    <text evidence="1">Purine metabolism; IMP biosynthesis via de novo pathway; N(2)-formyl-N(1)-(5-phospho-D-ribosyl)glycinamide from N(1)-(5-phospho-D-ribosyl)glycinamide (10-formyl THF route): step 1/1.</text>
</comment>
<proteinExistence type="predicted"/>